<protein>
    <submittedName>
        <fullName evidence="3">Peptidase family M23</fullName>
    </submittedName>
</protein>
<name>A0A1M7KAM8_9FIRM</name>
<dbReference type="CDD" id="cd12797">
    <property type="entry name" value="M23_peptidase"/>
    <property type="match status" value="1"/>
</dbReference>
<dbReference type="EMBL" id="FRCR01000008">
    <property type="protein sequence ID" value="SHM62231.1"/>
    <property type="molecule type" value="Genomic_DNA"/>
</dbReference>
<dbReference type="GO" id="GO:0004222">
    <property type="term" value="F:metalloendopeptidase activity"/>
    <property type="evidence" value="ECO:0007669"/>
    <property type="project" value="TreeGrafter"/>
</dbReference>
<sequence length="233" mass="26472">MWWHRERDPYAQYYENSEEMSINRFLNLQKVIVAFAILCVMLFLKKINLPPASAIITRVRSAITYEMNLAEILEKIKYQKFIRDIPALKSIFGEETSSLPSRVFIAPLNGKVTSGFGQRFHPLLEVERMHNGIDIEQLEGTPVKAASSGMVIQAAQDPELGQLIKIRHEGDVVTVYAHLKDVYVKTGDRVTQGEVIGTVGKTGLAENPHLHFEIWEKGQAQDPEKWLEISEKP</sequence>
<dbReference type="Pfam" id="PF01551">
    <property type="entry name" value="Peptidase_M23"/>
    <property type="match status" value="1"/>
</dbReference>
<feature type="transmembrane region" description="Helical" evidence="1">
    <location>
        <begin position="25"/>
        <end position="44"/>
    </location>
</feature>
<dbReference type="PANTHER" id="PTHR21666">
    <property type="entry name" value="PEPTIDASE-RELATED"/>
    <property type="match status" value="1"/>
</dbReference>
<dbReference type="OrthoDB" id="9814460at2"/>
<keyword evidence="1" id="KW-0472">Membrane</keyword>
<dbReference type="SUPFAM" id="SSF51261">
    <property type="entry name" value="Duplicated hybrid motif"/>
    <property type="match status" value="1"/>
</dbReference>
<dbReference type="Gene3D" id="2.70.70.10">
    <property type="entry name" value="Glucose Permease (Domain IIA)"/>
    <property type="match status" value="1"/>
</dbReference>
<dbReference type="STRING" id="447595.SAMN05660826_01488"/>
<proteinExistence type="predicted"/>
<keyword evidence="4" id="KW-1185">Reference proteome</keyword>
<evidence type="ECO:0000256" key="1">
    <source>
        <dbReference type="SAM" id="Phobius"/>
    </source>
</evidence>
<dbReference type="AlphaFoldDB" id="A0A1M7KAM8"/>
<feature type="domain" description="M23ase beta-sheet core" evidence="2">
    <location>
        <begin position="128"/>
        <end position="223"/>
    </location>
</feature>
<organism evidence="3 4">
    <name type="scientific">Caldanaerovirga acetigignens</name>
    <dbReference type="NCBI Taxonomy" id="447595"/>
    <lineage>
        <taxon>Bacteria</taxon>
        <taxon>Bacillati</taxon>
        <taxon>Bacillota</taxon>
        <taxon>Clostridia</taxon>
        <taxon>Thermosediminibacterales</taxon>
        <taxon>Thermosediminibacteraceae</taxon>
        <taxon>Caldanaerovirga</taxon>
    </lineage>
</organism>
<keyword evidence="1" id="KW-0812">Transmembrane</keyword>
<dbReference type="InterPro" id="IPR050570">
    <property type="entry name" value="Cell_wall_metabolism_enzyme"/>
</dbReference>
<evidence type="ECO:0000313" key="4">
    <source>
        <dbReference type="Proteomes" id="UP000184375"/>
    </source>
</evidence>
<dbReference type="InterPro" id="IPR016047">
    <property type="entry name" value="M23ase_b-sheet_dom"/>
</dbReference>
<dbReference type="Proteomes" id="UP000184375">
    <property type="component" value="Unassembled WGS sequence"/>
</dbReference>
<accession>A0A1M7KAM8</accession>
<dbReference type="InterPro" id="IPR011055">
    <property type="entry name" value="Dup_hybrid_motif"/>
</dbReference>
<dbReference type="RefSeq" id="WP_084098896.1">
    <property type="nucleotide sequence ID" value="NZ_FRCR01000008.1"/>
</dbReference>
<reference evidence="4" key="1">
    <citation type="submission" date="2016-11" db="EMBL/GenBank/DDBJ databases">
        <authorList>
            <person name="Varghese N."/>
            <person name="Submissions S."/>
        </authorList>
    </citation>
    <scope>NUCLEOTIDE SEQUENCE [LARGE SCALE GENOMIC DNA]</scope>
    <source>
        <strain evidence="4">DSM 18802</strain>
    </source>
</reference>
<evidence type="ECO:0000259" key="2">
    <source>
        <dbReference type="Pfam" id="PF01551"/>
    </source>
</evidence>
<gene>
    <name evidence="3" type="ORF">SAMN05660826_01488</name>
</gene>
<dbReference type="PANTHER" id="PTHR21666:SF270">
    <property type="entry name" value="MUREIN HYDROLASE ACTIVATOR ENVC"/>
    <property type="match status" value="1"/>
</dbReference>
<evidence type="ECO:0000313" key="3">
    <source>
        <dbReference type="EMBL" id="SHM62231.1"/>
    </source>
</evidence>
<keyword evidence="1" id="KW-1133">Transmembrane helix</keyword>